<dbReference type="PROSITE" id="PS51257">
    <property type="entry name" value="PROKAR_LIPOPROTEIN"/>
    <property type="match status" value="1"/>
</dbReference>
<evidence type="ECO:0000259" key="1">
    <source>
        <dbReference type="Pfam" id="PF15607"/>
    </source>
</evidence>
<reference evidence="2" key="1">
    <citation type="journal article" date="2014" name="Genome Announc.">
        <title>Draft Genome Sequences of a Phylogenetically Diverse Suite of Pseudomonas syringae Strains from Multiple Source Populations.</title>
        <authorList>
            <person name="Baltrus D.A."/>
            <person name="Yourstone S."/>
            <person name="Lind A."/>
            <person name="Guilbaud C."/>
            <person name="Sands D.C."/>
            <person name="Jones C.D."/>
            <person name="Morris C.E."/>
            <person name="Dangl J.L."/>
        </authorList>
    </citation>
    <scope>NUCLEOTIDE SEQUENCE</scope>
    <source>
        <strain evidence="2">USA007</strain>
    </source>
</reference>
<dbReference type="RefSeq" id="WP_024658357.1">
    <property type="nucleotide sequence ID" value="NZ_CP159278.1"/>
</dbReference>
<dbReference type="Pfam" id="PF05488">
    <property type="entry name" value="PAAR_motif"/>
    <property type="match status" value="1"/>
</dbReference>
<dbReference type="InterPro" id="IPR008727">
    <property type="entry name" value="PAAR_motif"/>
</dbReference>
<feature type="domain" description="Bacterial toxin 44" evidence="1">
    <location>
        <begin position="225"/>
        <end position="337"/>
    </location>
</feature>
<dbReference type="Gene3D" id="2.60.200.60">
    <property type="match status" value="1"/>
</dbReference>
<sequence length="380" mass="41302">MIPSARQGDMHLCPLPGHGLTPIVTASCDTWINGMSAARVGDSCGCGAVIVTGFPAIRINGRPMAHLGSPTSHGGTIVSASPDVGGGFNFGGDAAGLVIDFSRLGILRPDGSLDELKLDQLLTDPGLQDKARTAQALFSPVTPDTTTESVCNHPDQMAELARYIAEEMNRNLLHPTVQKLKKLLNYDAAQETRKWMELPWYAQLGAHNNPQTIAASNTAAAMVIWAEKVGQNREWDHKPKILKEFNNDTRHKQGRYAYYYDIWSNIHYGYIGMAAGFSESALLDGAGLEQIASETLVKAKNPIEKPWPAPSEGISGLRAWDDDPDRISIGIGISFYRKHPEGGVQASEIMSAVLDVPADQWGDALRLHTCFDESIKKSKI</sequence>
<dbReference type="AlphaFoldDB" id="A0AAU8MD99"/>
<name>A0AAU8MD99_PSESX</name>
<dbReference type="EMBL" id="CP159278">
    <property type="protein sequence ID" value="XCN79474.1"/>
    <property type="molecule type" value="Genomic_DNA"/>
</dbReference>
<organism evidence="2">
    <name type="scientific">Pseudomonas syringae USA007</name>
    <dbReference type="NCBI Taxonomy" id="1357288"/>
    <lineage>
        <taxon>Bacteria</taxon>
        <taxon>Pseudomonadati</taxon>
        <taxon>Pseudomonadota</taxon>
        <taxon>Gammaproteobacteria</taxon>
        <taxon>Pseudomonadales</taxon>
        <taxon>Pseudomonadaceae</taxon>
        <taxon>Pseudomonas</taxon>
        <taxon>Pseudomonas syringae</taxon>
    </lineage>
</organism>
<reference evidence="2" key="2">
    <citation type="submission" date="2024-07" db="EMBL/GenBank/DDBJ databases">
        <title>A complete genome sequence for Pseudomonas syringae USA007.</title>
        <authorList>
            <person name="Baltrus D.A."/>
        </authorList>
    </citation>
    <scope>NUCLEOTIDE SEQUENCE</scope>
    <source>
        <strain evidence="2">USA007</strain>
    </source>
</reference>
<accession>A0AAU8MD99</accession>
<dbReference type="InterPro" id="IPR028946">
    <property type="entry name" value="Ntox44"/>
</dbReference>
<proteinExistence type="predicted"/>
<evidence type="ECO:0000313" key="2">
    <source>
        <dbReference type="EMBL" id="XCN79474.1"/>
    </source>
</evidence>
<gene>
    <name evidence="2" type="ORF">N027_08220</name>
</gene>
<dbReference type="Pfam" id="PF15607">
    <property type="entry name" value="Ntox44"/>
    <property type="match status" value="1"/>
</dbReference>
<protein>
    <submittedName>
        <fullName evidence="2">Polymorphic toxin type 44 domain-containing protein</fullName>
    </submittedName>
</protein>
<dbReference type="CDD" id="cd14743">
    <property type="entry name" value="PAAR_CT_1"/>
    <property type="match status" value="1"/>
</dbReference>